<comment type="caution">
    <text evidence="2">The sequence shown here is derived from an EMBL/GenBank/DDBJ whole genome shotgun (WGS) entry which is preliminary data.</text>
</comment>
<organism evidence="2 3">
    <name type="scientific">Solanum commersonii</name>
    <name type="common">Commerson's wild potato</name>
    <name type="synonym">Commerson's nightshade</name>
    <dbReference type="NCBI Taxonomy" id="4109"/>
    <lineage>
        <taxon>Eukaryota</taxon>
        <taxon>Viridiplantae</taxon>
        <taxon>Streptophyta</taxon>
        <taxon>Embryophyta</taxon>
        <taxon>Tracheophyta</taxon>
        <taxon>Spermatophyta</taxon>
        <taxon>Magnoliopsida</taxon>
        <taxon>eudicotyledons</taxon>
        <taxon>Gunneridae</taxon>
        <taxon>Pentapetalae</taxon>
        <taxon>asterids</taxon>
        <taxon>lamiids</taxon>
        <taxon>Solanales</taxon>
        <taxon>Solanaceae</taxon>
        <taxon>Solanoideae</taxon>
        <taxon>Solaneae</taxon>
        <taxon>Solanum</taxon>
    </lineage>
</organism>
<name>A0A9J6B0G8_SOLCO</name>
<reference evidence="2 3" key="1">
    <citation type="submission" date="2020-09" db="EMBL/GenBank/DDBJ databases">
        <title>De no assembly of potato wild relative species, Solanum commersonii.</title>
        <authorList>
            <person name="Cho K."/>
        </authorList>
    </citation>
    <scope>NUCLEOTIDE SEQUENCE [LARGE SCALE GENOMIC DNA]</scope>
    <source>
        <strain evidence="2">LZ3.2</strain>
        <tissue evidence="2">Leaf</tissue>
    </source>
</reference>
<feature type="signal peptide" evidence="1">
    <location>
        <begin position="1"/>
        <end position="17"/>
    </location>
</feature>
<evidence type="ECO:0000256" key="1">
    <source>
        <dbReference type="SAM" id="SignalP"/>
    </source>
</evidence>
<feature type="chain" id="PRO_5039934439" description="Secreted protein" evidence="1">
    <location>
        <begin position="18"/>
        <end position="110"/>
    </location>
</feature>
<evidence type="ECO:0000313" key="3">
    <source>
        <dbReference type="Proteomes" id="UP000824120"/>
    </source>
</evidence>
<protein>
    <recommendedName>
        <fullName evidence="4">Secreted protein</fullName>
    </recommendedName>
</protein>
<sequence>MSTRAALLLLASSLVYSTSMHRMSVEEDGITLKSLASSRGTPARQHNSMIRIGNGKEVCFCLVVMAISCSIKSPRSMLFRDMIAPRHAILGWRIIDSLWDDIMVLLMKLN</sequence>
<evidence type="ECO:0008006" key="4">
    <source>
        <dbReference type="Google" id="ProtNLM"/>
    </source>
</evidence>
<dbReference type="Proteomes" id="UP000824120">
    <property type="component" value="Chromosome 1"/>
</dbReference>
<gene>
    <name evidence="2" type="ORF">H5410_001925</name>
</gene>
<keyword evidence="3" id="KW-1185">Reference proteome</keyword>
<keyword evidence="1" id="KW-0732">Signal</keyword>
<evidence type="ECO:0000313" key="2">
    <source>
        <dbReference type="EMBL" id="KAG5630208.1"/>
    </source>
</evidence>
<dbReference type="EMBL" id="JACXVP010000001">
    <property type="protein sequence ID" value="KAG5630208.1"/>
    <property type="molecule type" value="Genomic_DNA"/>
</dbReference>
<proteinExistence type="predicted"/>
<dbReference type="AlphaFoldDB" id="A0A9J6B0G8"/>
<accession>A0A9J6B0G8</accession>